<gene>
    <name evidence="2" type="ORF">BJX66DRAFT_350520</name>
</gene>
<evidence type="ECO:0000256" key="1">
    <source>
        <dbReference type="SAM" id="MobiDB-lite"/>
    </source>
</evidence>
<dbReference type="Proteomes" id="UP001610563">
    <property type="component" value="Unassembled WGS sequence"/>
</dbReference>
<proteinExistence type="predicted"/>
<keyword evidence="3" id="KW-1185">Reference proteome</keyword>
<sequence>MDDKKPYQGTRARKRQRLVAREPLAANSSEDAKPDPTPRVVPLARVVDKFIKPRYPRGPVHWRALRGLLFLLKYGSTNSDQHDPEIVGALDQEWWTGNPHDTFLPKIKYTLFLRALEQEGTPDYGTFKDRLTALKNLASDKDLTFLDHRYDDSLESIQFDFGDLMENAYHRNIIQLFKAEFYPSQDPSDVNQSRHIAGRIAAEERISIHSTPASISFSRTRYQLKCFPRSIPSAIKPCHWLEDREMDGLPFYLWDIEQGCTVRTADIRKTHIFYAIKMERVVGVEWLVPKIRRYDVKELPQMIRDAGFSEPYLWLDLFCIPQETKKISHLEILNAELPRQLAIFRNASTVVMCAIAWLGLKLLSRDSTNATRYQDLSLCFCDFVLVEEEKNIIPPAWFESLWTLQEISIRPDMAVLDRDWRALTIGNSLLLTLDSLSSLVVGVGDVDGSPKGVATLISVHDEYIRFLVDQNRLDPMVMGAHRVSTSSRAPAIMSAVGATDWFHGRTLQQFRTPEEEYELVLNSYPFDFVEEVRELSGAAFFSCSTNVATLVLHDDTGIESISRYPLVGTMLPFMPLPDRDGSVILSRVAIIASNSIKLPTSCELECEIRSNDPRDATSRHTVILQSTLALNDWICEFRGETHAICTMFSKERMTGIILHRIKTSDSFISLIKAGVFEYGWPSNPPPENSIDPGFITVRDVYWRVL</sequence>
<protein>
    <recommendedName>
        <fullName evidence="4">Heterokaryon incompatibility domain-containing protein</fullName>
    </recommendedName>
</protein>
<name>A0ABR4G920_9EURO</name>
<organism evidence="2 3">
    <name type="scientific">Aspergillus keveii</name>
    <dbReference type="NCBI Taxonomy" id="714993"/>
    <lineage>
        <taxon>Eukaryota</taxon>
        <taxon>Fungi</taxon>
        <taxon>Dikarya</taxon>
        <taxon>Ascomycota</taxon>
        <taxon>Pezizomycotina</taxon>
        <taxon>Eurotiomycetes</taxon>
        <taxon>Eurotiomycetidae</taxon>
        <taxon>Eurotiales</taxon>
        <taxon>Aspergillaceae</taxon>
        <taxon>Aspergillus</taxon>
        <taxon>Aspergillus subgen. Nidulantes</taxon>
    </lineage>
</organism>
<evidence type="ECO:0000313" key="3">
    <source>
        <dbReference type="Proteomes" id="UP001610563"/>
    </source>
</evidence>
<accession>A0ABR4G920</accession>
<evidence type="ECO:0000313" key="2">
    <source>
        <dbReference type="EMBL" id="KAL2795522.1"/>
    </source>
</evidence>
<dbReference type="EMBL" id="JBFTWV010000034">
    <property type="protein sequence ID" value="KAL2795522.1"/>
    <property type="molecule type" value="Genomic_DNA"/>
</dbReference>
<comment type="caution">
    <text evidence="2">The sequence shown here is derived from an EMBL/GenBank/DDBJ whole genome shotgun (WGS) entry which is preliminary data.</text>
</comment>
<evidence type="ECO:0008006" key="4">
    <source>
        <dbReference type="Google" id="ProtNLM"/>
    </source>
</evidence>
<reference evidence="2 3" key="1">
    <citation type="submission" date="2024-07" db="EMBL/GenBank/DDBJ databases">
        <title>Section-level genome sequencing and comparative genomics of Aspergillus sections Usti and Cavernicolus.</title>
        <authorList>
            <consortium name="Lawrence Berkeley National Laboratory"/>
            <person name="Nybo J.L."/>
            <person name="Vesth T.C."/>
            <person name="Theobald S."/>
            <person name="Frisvad J.C."/>
            <person name="Larsen T.O."/>
            <person name="Kjaerboelling I."/>
            <person name="Rothschild-Mancinelli K."/>
            <person name="Lyhne E.K."/>
            <person name="Kogle M.E."/>
            <person name="Barry K."/>
            <person name="Clum A."/>
            <person name="Na H."/>
            <person name="Ledsgaard L."/>
            <person name="Lin J."/>
            <person name="Lipzen A."/>
            <person name="Kuo A."/>
            <person name="Riley R."/>
            <person name="Mondo S."/>
            <person name="Labutti K."/>
            <person name="Haridas S."/>
            <person name="Pangalinan J."/>
            <person name="Salamov A.A."/>
            <person name="Simmons B.A."/>
            <person name="Magnuson J.K."/>
            <person name="Chen J."/>
            <person name="Drula E."/>
            <person name="Henrissat B."/>
            <person name="Wiebenga A."/>
            <person name="Lubbers R.J."/>
            <person name="Gomes A.C."/>
            <person name="Makela M.R."/>
            <person name="Stajich J."/>
            <person name="Grigoriev I.V."/>
            <person name="Mortensen U.H."/>
            <person name="De Vries R.P."/>
            <person name="Baker S.E."/>
            <person name="Andersen M.R."/>
        </authorList>
    </citation>
    <scope>NUCLEOTIDE SEQUENCE [LARGE SCALE GENOMIC DNA]</scope>
    <source>
        <strain evidence="2 3">CBS 209.92</strain>
    </source>
</reference>
<feature type="region of interest" description="Disordered" evidence="1">
    <location>
        <begin position="1"/>
        <end position="37"/>
    </location>
</feature>